<dbReference type="PROSITE" id="PS50931">
    <property type="entry name" value="HTH_LYSR"/>
    <property type="match status" value="1"/>
</dbReference>
<evidence type="ECO:0000313" key="7">
    <source>
        <dbReference type="Proteomes" id="UP000678895"/>
    </source>
</evidence>
<dbReference type="GO" id="GO:0000976">
    <property type="term" value="F:transcription cis-regulatory region binding"/>
    <property type="evidence" value="ECO:0007669"/>
    <property type="project" value="TreeGrafter"/>
</dbReference>
<keyword evidence="7" id="KW-1185">Reference proteome</keyword>
<dbReference type="InterPro" id="IPR036390">
    <property type="entry name" value="WH_DNA-bd_sf"/>
</dbReference>
<sequence>MNLQQLRAFVLAVELQKLYLVAQKLNITQPTVTFHLNKLQEEVGVSLFHTKSYHVIKLTEAGRAFYHYAAQISALSAEAESVMAVYQGVHAGKLAIGSTHTPATYMLPPLLERLKQSNPGLSILLDVRPAPFILEKIKKYELDLGIISQTSIEDPDLIVLPLKRDDLVLICYPEHPLAAIGEPSPEDVASYPFISHEEGSISRRLIDSWADQQGISLNITMEVSSSAALKSAVAHGIGFSMVAEAGIGTEQAEGHLIVRRIPGWEEKRFIYAVRHRNKLASPAMRMFWRTMEEEWEDENS</sequence>
<evidence type="ECO:0000256" key="3">
    <source>
        <dbReference type="ARBA" id="ARBA00023125"/>
    </source>
</evidence>
<evidence type="ECO:0000313" key="6">
    <source>
        <dbReference type="EMBL" id="GIO43149.1"/>
    </source>
</evidence>
<dbReference type="Proteomes" id="UP000678895">
    <property type="component" value="Unassembled WGS sequence"/>
</dbReference>
<dbReference type="InterPro" id="IPR005119">
    <property type="entry name" value="LysR_subst-bd"/>
</dbReference>
<protein>
    <submittedName>
        <fullName evidence="6">LysR family transcriptional regulator</fullName>
    </submittedName>
</protein>
<evidence type="ECO:0000256" key="4">
    <source>
        <dbReference type="ARBA" id="ARBA00023163"/>
    </source>
</evidence>
<organism evidence="6 7">
    <name type="scientific">Paenibacillus apis</name>
    <dbReference type="NCBI Taxonomy" id="1792174"/>
    <lineage>
        <taxon>Bacteria</taxon>
        <taxon>Bacillati</taxon>
        <taxon>Bacillota</taxon>
        <taxon>Bacilli</taxon>
        <taxon>Bacillales</taxon>
        <taxon>Paenibacillaceae</taxon>
        <taxon>Paenibacillus</taxon>
    </lineage>
</organism>
<dbReference type="Gene3D" id="3.40.190.290">
    <property type="match status" value="1"/>
</dbReference>
<dbReference type="AlphaFoldDB" id="A0A920CMW9"/>
<dbReference type="InterPro" id="IPR036388">
    <property type="entry name" value="WH-like_DNA-bd_sf"/>
</dbReference>
<dbReference type="RefSeq" id="WP_301628047.1">
    <property type="nucleotide sequence ID" value="NZ_BORS01000009.1"/>
</dbReference>
<keyword evidence="4" id="KW-0804">Transcription</keyword>
<proteinExistence type="inferred from homology"/>
<dbReference type="GO" id="GO:0003700">
    <property type="term" value="F:DNA-binding transcription factor activity"/>
    <property type="evidence" value="ECO:0007669"/>
    <property type="project" value="InterPro"/>
</dbReference>
<reference evidence="6" key="1">
    <citation type="submission" date="2021-03" db="EMBL/GenBank/DDBJ databases">
        <title>Antimicrobial resistance genes in bacteria isolated from Japanese honey, and their potential for conferring macrolide and lincosamide resistance in the American foulbrood pathogen Paenibacillus larvae.</title>
        <authorList>
            <person name="Okamoto M."/>
            <person name="Kumagai M."/>
            <person name="Kanamori H."/>
            <person name="Takamatsu D."/>
        </authorList>
    </citation>
    <scope>NUCLEOTIDE SEQUENCE</scope>
    <source>
        <strain evidence="6">J41TS4</strain>
    </source>
</reference>
<keyword evidence="3" id="KW-0238">DNA-binding</keyword>
<comment type="similarity">
    <text evidence="1">Belongs to the LysR transcriptional regulatory family.</text>
</comment>
<name>A0A920CMW9_9BACL</name>
<dbReference type="Gene3D" id="1.10.10.10">
    <property type="entry name" value="Winged helix-like DNA-binding domain superfamily/Winged helix DNA-binding domain"/>
    <property type="match status" value="1"/>
</dbReference>
<evidence type="ECO:0000256" key="2">
    <source>
        <dbReference type="ARBA" id="ARBA00023015"/>
    </source>
</evidence>
<gene>
    <name evidence="6" type="ORF">J41TS4_29070</name>
</gene>
<dbReference type="PANTHER" id="PTHR30126:SF40">
    <property type="entry name" value="HTH-TYPE TRANSCRIPTIONAL REGULATOR GLTR"/>
    <property type="match status" value="1"/>
</dbReference>
<dbReference type="EMBL" id="BORS01000009">
    <property type="protein sequence ID" value="GIO43149.1"/>
    <property type="molecule type" value="Genomic_DNA"/>
</dbReference>
<dbReference type="SUPFAM" id="SSF46785">
    <property type="entry name" value="Winged helix' DNA-binding domain"/>
    <property type="match status" value="1"/>
</dbReference>
<dbReference type="InterPro" id="IPR000847">
    <property type="entry name" value="LysR_HTH_N"/>
</dbReference>
<dbReference type="Pfam" id="PF00126">
    <property type="entry name" value="HTH_1"/>
    <property type="match status" value="1"/>
</dbReference>
<evidence type="ECO:0000259" key="5">
    <source>
        <dbReference type="PROSITE" id="PS50931"/>
    </source>
</evidence>
<accession>A0A920CMW9</accession>
<evidence type="ECO:0000256" key="1">
    <source>
        <dbReference type="ARBA" id="ARBA00009437"/>
    </source>
</evidence>
<dbReference type="SUPFAM" id="SSF53850">
    <property type="entry name" value="Periplasmic binding protein-like II"/>
    <property type="match status" value="1"/>
</dbReference>
<feature type="domain" description="HTH lysR-type" evidence="5">
    <location>
        <begin position="1"/>
        <end position="49"/>
    </location>
</feature>
<dbReference type="PANTHER" id="PTHR30126">
    <property type="entry name" value="HTH-TYPE TRANSCRIPTIONAL REGULATOR"/>
    <property type="match status" value="1"/>
</dbReference>
<dbReference type="Pfam" id="PF03466">
    <property type="entry name" value="LysR_substrate"/>
    <property type="match status" value="1"/>
</dbReference>
<keyword evidence="2" id="KW-0805">Transcription regulation</keyword>
<comment type="caution">
    <text evidence="6">The sequence shown here is derived from an EMBL/GenBank/DDBJ whole genome shotgun (WGS) entry which is preliminary data.</text>
</comment>